<keyword evidence="5" id="KW-1185">Reference proteome</keyword>
<proteinExistence type="predicted"/>
<evidence type="ECO:0000256" key="2">
    <source>
        <dbReference type="SAM" id="Phobius"/>
    </source>
</evidence>
<evidence type="ECO:0000313" key="5">
    <source>
        <dbReference type="Proteomes" id="UP001500642"/>
    </source>
</evidence>
<comment type="caution">
    <text evidence="4">The sequence shown here is derived from an EMBL/GenBank/DDBJ whole genome shotgun (WGS) entry which is preliminary data.</text>
</comment>
<gene>
    <name evidence="4" type="ORF">GCM10023167_20030</name>
</gene>
<sequence length="157" mass="16722">MQTPAEKKVTTMSSHGYHSDPYATSGGGQYDPYAVQSDPYAADPYAAQAGYSAPQHYPAGGGYVQPPPTNTMALLSLIMSLVGIATGGMTSILGIIFGHIGRKQIKRTGEGGDQMALWGLIVGYVVLGLWILFWIVYILIIVGMFGLAIWGSQATTY</sequence>
<reference evidence="5" key="1">
    <citation type="journal article" date="2019" name="Int. J. Syst. Evol. Microbiol.">
        <title>The Global Catalogue of Microorganisms (GCM) 10K type strain sequencing project: providing services to taxonomists for standard genome sequencing and annotation.</title>
        <authorList>
            <consortium name="The Broad Institute Genomics Platform"/>
            <consortium name="The Broad Institute Genome Sequencing Center for Infectious Disease"/>
            <person name="Wu L."/>
            <person name="Ma J."/>
        </authorList>
    </citation>
    <scope>NUCLEOTIDE SEQUENCE [LARGE SCALE GENOMIC DNA]</scope>
    <source>
        <strain evidence="5">JCM 17808</strain>
    </source>
</reference>
<feature type="region of interest" description="Disordered" evidence="1">
    <location>
        <begin position="1"/>
        <end position="20"/>
    </location>
</feature>
<protein>
    <recommendedName>
        <fullName evidence="3">DUF4190 domain-containing protein</fullName>
    </recommendedName>
</protein>
<feature type="domain" description="DUF4190" evidence="3">
    <location>
        <begin position="72"/>
        <end position="133"/>
    </location>
</feature>
<accession>A0ABP8JK93</accession>
<dbReference type="Pfam" id="PF13828">
    <property type="entry name" value="DUF4190"/>
    <property type="match status" value="1"/>
</dbReference>
<dbReference type="RefSeq" id="WP_345031819.1">
    <property type="nucleotide sequence ID" value="NZ_BAABGL010000015.1"/>
</dbReference>
<evidence type="ECO:0000313" key="4">
    <source>
        <dbReference type="EMBL" id="GAA4392124.1"/>
    </source>
</evidence>
<feature type="transmembrane region" description="Helical" evidence="2">
    <location>
        <begin position="73"/>
        <end position="97"/>
    </location>
</feature>
<dbReference type="Proteomes" id="UP001500642">
    <property type="component" value="Unassembled WGS sequence"/>
</dbReference>
<name>A0ABP8JK93_9MICO</name>
<organism evidence="4 5">
    <name type="scientific">Brevibacterium pityocampae</name>
    <dbReference type="NCBI Taxonomy" id="506594"/>
    <lineage>
        <taxon>Bacteria</taxon>
        <taxon>Bacillati</taxon>
        <taxon>Actinomycetota</taxon>
        <taxon>Actinomycetes</taxon>
        <taxon>Micrococcales</taxon>
        <taxon>Brevibacteriaceae</taxon>
        <taxon>Brevibacterium</taxon>
    </lineage>
</organism>
<evidence type="ECO:0000259" key="3">
    <source>
        <dbReference type="Pfam" id="PF13828"/>
    </source>
</evidence>
<keyword evidence="2" id="KW-0812">Transmembrane</keyword>
<dbReference type="InterPro" id="IPR025241">
    <property type="entry name" value="DUF4190"/>
</dbReference>
<keyword evidence="2" id="KW-0472">Membrane</keyword>
<feature type="transmembrane region" description="Helical" evidence="2">
    <location>
        <begin position="117"/>
        <end position="150"/>
    </location>
</feature>
<keyword evidence="2" id="KW-1133">Transmembrane helix</keyword>
<dbReference type="EMBL" id="BAABGL010000015">
    <property type="protein sequence ID" value="GAA4392124.1"/>
    <property type="molecule type" value="Genomic_DNA"/>
</dbReference>
<evidence type="ECO:0000256" key="1">
    <source>
        <dbReference type="SAM" id="MobiDB-lite"/>
    </source>
</evidence>